<dbReference type="PROSITE" id="PS51746">
    <property type="entry name" value="PPM_2"/>
    <property type="match status" value="1"/>
</dbReference>
<dbReference type="SMART" id="SM00332">
    <property type="entry name" value="PP2Cc"/>
    <property type="match status" value="1"/>
</dbReference>
<keyword evidence="13" id="KW-0472">Membrane</keyword>
<evidence type="ECO:0000256" key="8">
    <source>
        <dbReference type="ARBA" id="ARBA00048336"/>
    </source>
</evidence>
<dbReference type="Pfam" id="PF13672">
    <property type="entry name" value="PP2C_2"/>
    <property type="match status" value="1"/>
</dbReference>
<dbReference type="InterPro" id="IPR001932">
    <property type="entry name" value="PPM-type_phosphatase-like_dom"/>
</dbReference>
<evidence type="ECO:0000256" key="11">
    <source>
        <dbReference type="ARBA" id="ARBA00079123"/>
    </source>
</evidence>
<dbReference type="FunFam" id="3.60.40.10:FF:000002">
    <property type="entry name" value="Serine/threonine phosphatase stp"/>
    <property type="match status" value="1"/>
</dbReference>
<organism evidence="15 16">
    <name type="scientific">Corynebacterium camporealensis</name>
    <dbReference type="NCBI Taxonomy" id="161896"/>
    <lineage>
        <taxon>Bacteria</taxon>
        <taxon>Bacillati</taxon>
        <taxon>Actinomycetota</taxon>
        <taxon>Actinomycetes</taxon>
        <taxon>Mycobacteriales</taxon>
        <taxon>Corynebacteriaceae</taxon>
        <taxon>Corynebacterium</taxon>
    </lineage>
</organism>
<feature type="transmembrane region" description="Helical" evidence="13">
    <location>
        <begin position="305"/>
        <end position="323"/>
    </location>
</feature>
<evidence type="ECO:0000256" key="5">
    <source>
        <dbReference type="ARBA" id="ARBA00022912"/>
    </source>
</evidence>
<keyword evidence="4 15" id="KW-0378">Hydrolase</keyword>
<dbReference type="KEGG" id="ccj:UL81_00235"/>
<dbReference type="EC" id="3.1.3.16" evidence="2"/>
<comment type="catalytic activity">
    <reaction evidence="8">
        <text>O-phospho-L-threonyl-[protein] + H2O = L-threonyl-[protein] + phosphate</text>
        <dbReference type="Rhea" id="RHEA:47004"/>
        <dbReference type="Rhea" id="RHEA-COMP:11060"/>
        <dbReference type="Rhea" id="RHEA-COMP:11605"/>
        <dbReference type="ChEBI" id="CHEBI:15377"/>
        <dbReference type="ChEBI" id="CHEBI:30013"/>
        <dbReference type="ChEBI" id="CHEBI:43474"/>
        <dbReference type="ChEBI" id="CHEBI:61977"/>
        <dbReference type="EC" id="3.1.3.16"/>
    </reaction>
</comment>
<keyword evidence="5" id="KW-0904">Protein phosphatase</keyword>
<gene>
    <name evidence="15" type="ORF">UL81_00235</name>
</gene>
<protein>
    <recommendedName>
        <fullName evidence="9">Serine/threonine protein phosphatase PstP</fullName>
        <ecNumber evidence="2">3.1.3.16</ecNumber>
    </recommendedName>
    <alternativeName>
        <fullName evidence="11">Mycobacterial Ser/Thr phosphatase</fullName>
    </alternativeName>
    <alternativeName>
        <fullName evidence="10">PP2C-family Ser/Thr phosphatase</fullName>
    </alternativeName>
</protein>
<dbReference type="RefSeq" id="WP_035106078.1">
    <property type="nucleotide sequence ID" value="NZ_CP011311.1"/>
</dbReference>
<evidence type="ECO:0000256" key="7">
    <source>
        <dbReference type="ARBA" id="ARBA00047761"/>
    </source>
</evidence>
<dbReference type="InterPro" id="IPR036457">
    <property type="entry name" value="PPM-type-like_dom_sf"/>
</dbReference>
<dbReference type="SUPFAM" id="SSF81606">
    <property type="entry name" value="PP2C-like"/>
    <property type="match status" value="1"/>
</dbReference>
<evidence type="ECO:0000259" key="14">
    <source>
        <dbReference type="PROSITE" id="PS51746"/>
    </source>
</evidence>
<evidence type="ECO:0000256" key="6">
    <source>
        <dbReference type="ARBA" id="ARBA00023211"/>
    </source>
</evidence>
<evidence type="ECO:0000313" key="15">
    <source>
        <dbReference type="EMBL" id="AKE38041.1"/>
    </source>
</evidence>
<dbReference type="HOGENOM" id="CLU_025431_0_0_11"/>
<keyword evidence="13" id="KW-1133">Transmembrane helix</keyword>
<dbReference type="OrthoDB" id="9801841at2"/>
<dbReference type="Gene3D" id="3.60.40.10">
    <property type="entry name" value="PPM-type phosphatase domain"/>
    <property type="match status" value="1"/>
</dbReference>
<evidence type="ECO:0000313" key="16">
    <source>
        <dbReference type="Proteomes" id="UP000033566"/>
    </source>
</evidence>
<evidence type="ECO:0000256" key="9">
    <source>
        <dbReference type="ARBA" id="ARBA00071184"/>
    </source>
</evidence>
<dbReference type="Proteomes" id="UP000033566">
    <property type="component" value="Chromosome"/>
</dbReference>
<feature type="region of interest" description="Disordered" evidence="12">
    <location>
        <begin position="251"/>
        <end position="298"/>
    </location>
</feature>
<dbReference type="GO" id="GO:0046872">
    <property type="term" value="F:metal ion binding"/>
    <property type="evidence" value="ECO:0007669"/>
    <property type="project" value="UniProtKB-KW"/>
</dbReference>
<evidence type="ECO:0000256" key="10">
    <source>
        <dbReference type="ARBA" id="ARBA00077741"/>
    </source>
</evidence>
<keyword evidence="6" id="KW-0464">Manganese</keyword>
<comment type="cofactor">
    <cofactor evidence="1">
        <name>Mn(2+)</name>
        <dbReference type="ChEBI" id="CHEBI:29035"/>
    </cofactor>
</comment>
<keyword evidence="16" id="KW-1185">Reference proteome</keyword>
<evidence type="ECO:0000256" key="1">
    <source>
        <dbReference type="ARBA" id="ARBA00001936"/>
    </source>
</evidence>
<comment type="catalytic activity">
    <reaction evidence="7">
        <text>O-phospho-L-seryl-[protein] + H2O = L-seryl-[protein] + phosphate</text>
        <dbReference type="Rhea" id="RHEA:20629"/>
        <dbReference type="Rhea" id="RHEA-COMP:9863"/>
        <dbReference type="Rhea" id="RHEA-COMP:11604"/>
        <dbReference type="ChEBI" id="CHEBI:15377"/>
        <dbReference type="ChEBI" id="CHEBI:29999"/>
        <dbReference type="ChEBI" id="CHEBI:43474"/>
        <dbReference type="ChEBI" id="CHEBI:83421"/>
        <dbReference type="EC" id="3.1.3.16"/>
    </reaction>
</comment>
<dbReference type="SMART" id="SM00331">
    <property type="entry name" value="PP2C_SIG"/>
    <property type="match status" value="1"/>
</dbReference>
<evidence type="ECO:0000256" key="13">
    <source>
        <dbReference type="SAM" id="Phobius"/>
    </source>
</evidence>
<dbReference type="PATRIC" id="fig|161896.4.peg.45"/>
<accession>A0A0F6T9E3</accession>
<evidence type="ECO:0000256" key="4">
    <source>
        <dbReference type="ARBA" id="ARBA00022801"/>
    </source>
</evidence>
<dbReference type="AlphaFoldDB" id="A0A0F6T9E3"/>
<feature type="compositionally biased region" description="Low complexity" evidence="12">
    <location>
        <begin position="262"/>
        <end position="282"/>
    </location>
</feature>
<dbReference type="GO" id="GO:0004722">
    <property type="term" value="F:protein serine/threonine phosphatase activity"/>
    <property type="evidence" value="ECO:0007669"/>
    <property type="project" value="UniProtKB-EC"/>
</dbReference>
<evidence type="ECO:0000256" key="12">
    <source>
        <dbReference type="SAM" id="MobiDB-lite"/>
    </source>
</evidence>
<name>A0A0F6T9E3_9CORY</name>
<sequence length="445" mass="47141">MSLSLRFTAASDRGLVRDNNEDSAYAGPHLLVLADGMGGHAAGEVASQLMVTHLEHLDKDPGDNDMLALLGMAANDANGAIAKHVREHAETEGMGTTLSAALFNGREFGVCHVGDSRGYLLRDGKLKQITKDDTYVQSLVDEGKLNPEDVSSHPQKSLILKAYTGRDVDPTLFMLDAKPGDRILLCSDGLSDPVTASTIEVALGQGTIEEAASKLIELALRSGGPDNVTMVIAEVQEGPSDAKPVTAGALAGEVPEPTHPDSAASRAAALNRPPAAPASVARVPEEVEAEPAEPPEKKKRGGWKILAALVIVIALVAGGGLWAKSYLDNNYYLAVDDQERLSIQQGADFEVFGRSLHHTDQHACLTEDGALRLSGEECSGDDAPFKVTDLPETERAAVGNVPSGSRDEIQTHLSRLSDKVLEPCIQAANDKESTQKPGVNCREVK</sequence>
<evidence type="ECO:0000256" key="3">
    <source>
        <dbReference type="ARBA" id="ARBA00022723"/>
    </source>
</evidence>
<dbReference type="EMBL" id="CP011311">
    <property type="protein sequence ID" value="AKE38041.1"/>
    <property type="molecule type" value="Genomic_DNA"/>
</dbReference>
<evidence type="ECO:0000256" key="2">
    <source>
        <dbReference type="ARBA" id="ARBA00013081"/>
    </source>
</evidence>
<keyword evidence="3" id="KW-0479">Metal-binding</keyword>
<reference evidence="15 16" key="1">
    <citation type="journal article" date="2015" name="Genome Announc.">
        <title>Complete Genome Sequence of Corynebacterium camporealensis DSM 44610, Isolated from the Milk of a Manchega Sheep with Subclinical Mastitis.</title>
        <authorList>
            <person name="Ruckert C."/>
            <person name="Albersmeier A."/>
            <person name="Winkler A."/>
            <person name="Tauch A."/>
        </authorList>
    </citation>
    <scope>NUCLEOTIDE SEQUENCE [LARGE SCALE GENOMIC DNA]</scope>
    <source>
        <strain evidence="15 16">DSM 44610</strain>
    </source>
</reference>
<dbReference type="CDD" id="cd00143">
    <property type="entry name" value="PP2Cc"/>
    <property type="match status" value="1"/>
</dbReference>
<proteinExistence type="predicted"/>
<feature type="domain" description="PPM-type phosphatase" evidence="14">
    <location>
        <begin position="6"/>
        <end position="235"/>
    </location>
</feature>
<keyword evidence="13" id="KW-0812">Transmembrane</keyword>